<feature type="transmembrane region" description="Helical" evidence="7">
    <location>
        <begin position="159"/>
        <end position="183"/>
    </location>
</feature>
<feature type="transmembrane region" description="Helical" evidence="7">
    <location>
        <begin position="244"/>
        <end position="267"/>
    </location>
</feature>
<sequence>MNVSIALCYCSVVEYICLCFTYTCSASRIFSIHPKDSLATVVTGMGLKAPLGKLVLIRLVGQDLSTSDNVFFTTNETDCPSTFYAAMYRLLDVTPDNTSAIIKVQFEPLEYGQDYWYICLMFTPASIRGSTRFTQHQGNKEWLRIHVFSVTNVEPLIPLWLRICVCIVLLIFSGLFSGLNLGLMSLDPTELKIIEKAGSPQEKQYAKRIAPLRKRGNLLLCSILLGNVLVNTTFTILFEEMTNNVVAVICSTAAIVVVGEIVPQAVCSRHGLAVGAKTYWITVLFVIITFPAAFPISLVLDLFLGQEMGQAFNKEKLQELIRVTADRRIIHDNEANIISGALQLTTKRVEDVMTRIEDVYMLEINTVLDFETITEIMHQGYTRIPVYDGEKTNIINLLNTKELALIDPDDKTLVSTVCRFYDHRPLFVDHDVKLDAMLQAFLQALEMIKYETIKFSFQFSIANCPYQIFKRSYKQYTYAFYHCRHFFTCPLSLTKIGYKLLLPYSYNMKNNSPNENLEPAQLHSLTVMNDSENCGLEML</sequence>
<organism evidence="9 10">
    <name type="scientific">Candidula unifasciata</name>
    <dbReference type="NCBI Taxonomy" id="100452"/>
    <lineage>
        <taxon>Eukaryota</taxon>
        <taxon>Metazoa</taxon>
        <taxon>Spiralia</taxon>
        <taxon>Lophotrochozoa</taxon>
        <taxon>Mollusca</taxon>
        <taxon>Gastropoda</taxon>
        <taxon>Heterobranchia</taxon>
        <taxon>Euthyneura</taxon>
        <taxon>Panpulmonata</taxon>
        <taxon>Eupulmonata</taxon>
        <taxon>Stylommatophora</taxon>
        <taxon>Helicina</taxon>
        <taxon>Helicoidea</taxon>
        <taxon>Geomitridae</taxon>
        <taxon>Candidula</taxon>
    </lineage>
</organism>
<dbReference type="GO" id="GO:0022857">
    <property type="term" value="F:transmembrane transporter activity"/>
    <property type="evidence" value="ECO:0007669"/>
    <property type="project" value="TreeGrafter"/>
</dbReference>
<protein>
    <recommendedName>
        <fullName evidence="8">CNNM transmembrane domain-containing protein</fullName>
    </recommendedName>
</protein>
<dbReference type="InterPro" id="IPR044751">
    <property type="entry name" value="Ion_transp-like_CBS"/>
</dbReference>
<accession>A0A8S3ZF17</accession>
<dbReference type="CDD" id="cd04590">
    <property type="entry name" value="CBS_pair_CorC_HlyC_assoc"/>
    <property type="match status" value="1"/>
</dbReference>
<proteinExistence type="inferred from homology"/>
<dbReference type="InterPro" id="IPR046342">
    <property type="entry name" value="CBS_dom_sf"/>
</dbReference>
<dbReference type="InterPro" id="IPR045095">
    <property type="entry name" value="ACDP"/>
</dbReference>
<dbReference type="AlphaFoldDB" id="A0A8S3ZF17"/>
<evidence type="ECO:0000256" key="5">
    <source>
        <dbReference type="ARBA" id="ARBA00023136"/>
    </source>
</evidence>
<dbReference type="GO" id="GO:0005886">
    <property type="term" value="C:plasma membrane"/>
    <property type="evidence" value="ECO:0007669"/>
    <property type="project" value="TreeGrafter"/>
</dbReference>
<evidence type="ECO:0000256" key="1">
    <source>
        <dbReference type="ARBA" id="ARBA00004141"/>
    </source>
</evidence>
<evidence type="ECO:0000256" key="2">
    <source>
        <dbReference type="ARBA" id="ARBA00010484"/>
    </source>
</evidence>
<reference evidence="9" key="1">
    <citation type="submission" date="2021-04" db="EMBL/GenBank/DDBJ databases">
        <authorList>
            <consortium name="Molecular Ecology Group"/>
        </authorList>
    </citation>
    <scope>NUCLEOTIDE SEQUENCE</scope>
</reference>
<evidence type="ECO:0000259" key="8">
    <source>
        <dbReference type="PROSITE" id="PS51846"/>
    </source>
</evidence>
<dbReference type="SUPFAM" id="SSF54631">
    <property type="entry name" value="CBS-domain pair"/>
    <property type="match status" value="1"/>
</dbReference>
<dbReference type="PROSITE" id="PS51846">
    <property type="entry name" value="CNNM"/>
    <property type="match status" value="1"/>
</dbReference>
<keyword evidence="5 6" id="KW-0472">Membrane</keyword>
<dbReference type="GO" id="GO:0010960">
    <property type="term" value="P:magnesium ion homeostasis"/>
    <property type="evidence" value="ECO:0007669"/>
    <property type="project" value="InterPro"/>
</dbReference>
<feature type="transmembrane region" description="Helical" evidence="7">
    <location>
        <begin position="279"/>
        <end position="304"/>
    </location>
</feature>
<evidence type="ECO:0000256" key="7">
    <source>
        <dbReference type="SAM" id="Phobius"/>
    </source>
</evidence>
<evidence type="ECO:0000256" key="3">
    <source>
        <dbReference type="ARBA" id="ARBA00022692"/>
    </source>
</evidence>
<feature type="transmembrane region" description="Helical" evidence="7">
    <location>
        <begin position="217"/>
        <end position="238"/>
    </location>
</feature>
<dbReference type="Pfam" id="PF01595">
    <property type="entry name" value="CNNM"/>
    <property type="match status" value="1"/>
</dbReference>
<keyword evidence="3 6" id="KW-0812">Transmembrane</keyword>
<comment type="similarity">
    <text evidence="2">Belongs to the ACDP family.</text>
</comment>
<feature type="domain" description="CNNM transmembrane" evidence="8">
    <location>
        <begin position="155"/>
        <end position="333"/>
    </location>
</feature>
<comment type="caution">
    <text evidence="9">The sequence shown here is derived from an EMBL/GenBank/DDBJ whole genome shotgun (WGS) entry which is preliminary data.</text>
</comment>
<dbReference type="PANTHER" id="PTHR12064">
    <property type="entry name" value="METAL TRANSPORTER CNNM"/>
    <property type="match status" value="1"/>
</dbReference>
<keyword evidence="4 6" id="KW-1133">Transmembrane helix</keyword>
<dbReference type="Gene3D" id="3.10.580.10">
    <property type="entry name" value="CBS-domain"/>
    <property type="match status" value="1"/>
</dbReference>
<comment type="subcellular location">
    <subcellularLocation>
        <location evidence="1">Membrane</location>
        <topology evidence="1">Multi-pass membrane protein</topology>
    </subcellularLocation>
</comment>
<evidence type="ECO:0000256" key="4">
    <source>
        <dbReference type="ARBA" id="ARBA00022989"/>
    </source>
</evidence>
<dbReference type="InterPro" id="IPR002550">
    <property type="entry name" value="CNNM"/>
</dbReference>
<evidence type="ECO:0000256" key="6">
    <source>
        <dbReference type="PROSITE-ProRule" id="PRU01193"/>
    </source>
</evidence>
<dbReference type="EMBL" id="CAJHNH020002948">
    <property type="protein sequence ID" value="CAG5128154.1"/>
    <property type="molecule type" value="Genomic_DNA"/>
</dbReference>
<dbReference type="OrthoDB" id="5353557at2759"/>
<keyword evidence="10" id="KW-1185">Reference proteome</keyword>
<gene>
    <name evidence="9" type="ORF">CUNI_LOCUS13712</name>
</gene>
<evidence type="ECO:0000313" key="9">
    <source>
        <dbReference type="EMBL" id="CAG5128154.1"/>
    </source>
</evidence>
<evidence type="ECO:0000313" key="10">
    <source>
        <dbReference type="Proteomes" id="UP000678393"/>
    </source>
</evidence>
<dbReference type="PANTHER" id="PTHR12064:SF94">
    <property type="entry name" value="UNEXTENDED PROTEIN"/>
    <property type="match status" value="1"/>
</dbReference>
<name>A0A8S3ZF17_9EUPU</name>
<dbReference type="Proteomes" id="UP000678393">
    <property type="component" value="Unassembled WGS sequence"/>
</dbReference>